<evidence type="ECO:0000256" key="5">
    <source>
        <dbReference type="ARBA" id="ARBA00023136"/>
    </source>
</evidence>
<evidence type="ECO:0000256" key="6">
    <source>
        <dbReference type="SAM" id="Phobius"/>
    </source>
</evidence>
<dbReference type="GO" id="GO:0005886">
    <property type="term" value="C:plasma membrane"/>
    <property type="evidence" value="ECO:0007669"/>
    <property type="project" value="UniProtKB-SubCell"/>
</dbReference>
<protein>
    <submittedName>
        <fullName evidence="8">RDD family</fullName>
    </submittedName>
</protein>
<feature type="transmembrane region" description="Helical" evidence="6">
    <location>
        <begin position="55"/>
        <end position="77"/>
    </location>
</feature>
<dbReference type="InterPro" id="IPR010432">
    <property type="entry name" value="RDD"/>
</dbReference>
<accession>A0A060JFY1</accession>
<keyword evidence="4 6" id="KW-1133">Transmembrane helix</keyword>
<evidence type="ECO:0000256" key="3">
    <source>
        <dbReference type="ARBA" id="ARBA00022692"/>
    </source>
</evidence>
<evidence type="ECO:0000313" key="8">
    <source>
        <dbReference type="EMBL" id="AIC47477.1"/>
    </source>
</evidence>
<organism evidence="8 9">
    <name type="scientific">Rhodoluna lacicola</name>
    <dbReference type="NCBI Taxonomy" id="529884"/>
    <lineage>
        <taxon>Bacteria</taxon>
        <taxon>Bacillati</taxon>
        <taxon>Actinomycetota</taxon>
        <taxon>Actinomycetes</taxon>
        <taxon>Micrococcales</taxon>
        <taxon>Microbacteriaceae</taxon>
        <taxon>Luna cluster</taxon>
        <taxon>Luna-1 subcluster</taxon>
        <taxon>Rhodoluna</taxon>
    </lineage>
</organism>
<keyword evidence="9" id="KW-1185">Reference proteome</keyword>
<evidence type="ECO:0000256" key="2">
    <source>
        <dbReference type="ARBA" id="ARBA00022475"/>
    </source>
</evidence>
<feature type="domain" description="RDD" evidence="7">
    <location>
        <begin position="53"/>
        <end position="123"/>
    </location>
</feature>
<keyword evidence="5 6" id="KW-0472">Membrane</keyword>
<dbReference type="PATRIC" id="fig|529884.3.peg.637"/>
<dbReference type="OrthoDB" id="5187110at2"/>
<reference evidence="8 9" key="1">
    <citation type="journal article" date="2014" name="Int. J. Syst. Evol. Microbiol.">
        <title>Rhodoluna lacicola gen. nov., sp. nov., a planktonic freshwater bacterium with stream-lined genome.</title>
        <authorList>
            <person name="Hahn M."/>
            <person name="Schmidt J."/>
            <person name="Taipale S.J."/>
            <person name="Doolittle W.F."/>
            <person name="Koll U."/>
        </authorList>
    </citation>
    <scope>NUCLEOTIDE SEQUENCE [LARGE SCALE GENOMIC DNA]</scope>
    <source>
        <strain evidence="8 9">MWH-Ta8</strain>
    </source>
</reference>
<gene>
    <name evidence="8" type="ORF">Rhola_00006700</name>
</gene>
<dbReference type="EMBL" id="CP007490">
    <property type="protein sequence ID" value="AIC47477.1"/>
    <property type="molecule type" value="Genomic_DNA"/>
</dbReference>
<dbReference type="eggNOG" id="COG1714">
    <property type="taxonomic scope" value="Bacteria"/>
</dbReference>
<dbReference type="HOGENOM" id="CLU_110186_1_0_11"/>
<feature type="transmembrane region" description="Helical" evidence="6">
    <location>
        <begin position="29"/>
        <end position="49"/>
    </location>
</feature>
<evidence type="ECO:0000259" key="7">
    <source>
        <dbReference type="Pfam" id="PF06271"/>
    </source>
</evidence>
<evidence type="ECO:0000313" key="9">
    <source>
        <dbReference type="Proteomes" id="UP000067708"/>
    </source>
</evidence>
<dbReference type="AlphaFoldDB" id="A0A060JFY1"/>
<feature type="transmembrane region" description="Helical" evidence="6">
    <location>
        <begin position="89"/>
        <end position="111"/>
    </location>
</feature>
<dbReference type="InterPro" id="IPR016795">
    <property type="entry name" value="UCP021697"/>
</dbReference>
<keyword evidence="3 6" id="KW-0812">Transmembrane</keyword>
<evidence type="ECO:0000256" key="4">
    <source>
        <dbReference type="ARBA" id="ARBA00022989"/>
    </source>
</evidence>
<name>A0A060JFY1_9MICO</name>
<dbReference type="PANTHER" id="PTHR36115:SF6">
    <property type="entry name" value="PROLINE-RICH ANTIGEN HOMOLOG"/>
    <property type="match status" value="1"/>
</dbReference>
<comment type="subcellular location">
    <subcellularLocation>
        <location evidence="1">Cell membrane</location>
        <topology evidence="1">Multi-pass membrane protein</topology>
    </subcellularLocation>
</comment>
<dbReference type="InterPro" id="IPR051791">
    <property type="entry name" value="Pra-immunoreactive"/>
</dbReference>
<dbReference type="RefSeq" id="WP_038502331.1">
    <property type="nucleotide sequence ID" value="NZ_AP026911.1"/>
</dbReference>
<proteinExistence type="predicted"/>
<sequence>MSESVNWAGKRLGLPESGSGSLAKMGRRAFALGIDWSISLLISGAFFGGDNTATLTIFMLEQWLLVATTGNSVGHLITGIRVRRLDGNYVGILPALVRIGLILLVIPAVIWDSDNRGLHDKAARTVLVRR</sequence>
<evidence type="ECO:0000256" key="1">
    <source>
        <dbReference type="ARBA" id="ARBA00004651"/>
    </source>
</evidence>
<dbReference type="Pfam" id="PF06271">
    <property type="entry name" value="RDD"/>
    <property type="match status" value="1"/>
</dbReference>
<dbReference type="KEGG" id="rla:Rhola_00006700"/>
<dbReference type="PANTHER" id="PTHR36115">
    <property type="entry name" value="PROLINE-RICH ANTIGEN HOMOLOG-RELATED"/>
    <property type="match status" value="1"/>
</dbReference>
<dbReference type="PIRSF" id="PIRSF021697">
    <property type="entry name" value="UCP021697"/>
    <property type="match status" value="1"/>
</dbReference>
<keyword evidence="2" id="KW-1003">Cell membrane</keyword>
<dbReference type="STRING" id="529884.Rhola_00006700"/>
<dbReference type="Proteomes" id="UP000067708">
    <property type="component" value="Chromosome"/>
</dbReference>